<dbReference type="Gene3D" id="1.20.58.60">
    <property type="match status" value="1"/>
</dbReference>
<comment type="subcellular location">
    <subcellularLocation>
        <location evidence="1">Endomembrane system</location>
    </subcellularLocation>
</comment>
<gene>
    <name evidence="7" type="primary">CEP68</name>
</gene>
<evidence type="ECO:0000256" key="2">
    <source>
        <dbReference type="ARBA" id="ARBA00022553"/>
    </source>
</evidence>
<reference evidence="7" key="1">
    <citation type="submission" date="2025-08" db="UniProtKB">
        <authorList>
            <consortium name="RefSeq"/>
        </authorList>
    </citation>
    <scope>IDENTIFICATION</scope>
    <source>
        <tissue evidence="7">Blood</tissue>
    </source>
</reference>
<evidence type="ECO:0000313" key="6">
    <source>
        <dbReference type="Proteomes" id="UP001190640"/>
    </source>
</evidence>
<keyword evidence="2" id="KW-0597">Phosphoprotein</keyword>
<protein>
    <submittedName>
        <fullName evidence="7">Centrosomal protein of 68 kDa isoform X1</fullName>
    </submittedName>
</protein>
<dbReference type="RefSeq" id="XP_054836921.1">
    <property type="nucleotide sequence ID" value="XM_054980946.1"/>
</dbReference>
<keyword evidence="4" id="KW-0472">Membrane</keyword>
<name>A0AA97JGR1_EUBMA</name>
<organism evidence="6 7">
    <name type="scientific">Eublepharis macularius</name>
    <name type="common">Leopard gecko</name>
    <name type="synonym">Cyrtodactylus macularius</name>
    <dbReference type="NCBI Taxonomy" id="481883"/>
    <lineage>
        <taxon>Eukaryota</taxon>
        <taxon>Metazoa</taxon>
        <taxon>Chordata</taxon>
        <taxon>Craniata</taxon>
        <taxon>Vertebrata</taxon>
        <taxon>Euteleostomi</taxon>
        <taxon>Lepidosauria</taxon>
        <taxon>Squamata</taxon>
        <taxon>Bifurcata</taxon>
        <taxon>Gekkota</taxon>
        <taxon>Eublepharidae</taxon>
        <taxon>Eublepharinae</taxon>
        <taxon>Eublepharis</taxon>
    </lineage>
</organism>
<dbReference type="KEGG" id="emc:129330735"/>
<proteinExistence type="predicted"/>
<feature type="region of interest" description="Disordered" evidence="5">
    <location>
        <begin position="45"/>
        <end position="82"/>
    </location>
</feature>
<dbReference type="AlphaFoldDB" id="A0AA97JGR1"/>
<sequence length="749" mass="82840">MALDAKKSPLDAPLSVKAKRYGRWNNGEIERDYSELVGKVCQLSNAEDEKPLPQGTEGEEPGAVEGATSKLPTLSPRNPKHHQVSLISCNRFCKRKARYVERKPLVSKTTCISEVLPRFNRVGLFPKDQQITAECSNSAELLQSAAEPPAVLPCSTMDSKLYSPSIESLHNLDADCKSQTAFNYSSTPKALLSKRISCFDASTPLFSKTSLSLETSEDGDCELHNQTRSKSFSAAGAVPSWHLHRLSDSKETSITGTPKQITVDCRSPAGQVRQMSSFQADYWACAIPDSLPPSPDRQSPHWNPNKEYEDLLDYTYPIRPKYKLAKNLKYGMRESSIHDSGIDLDSLSVSPESTLKSTSVPGQEHQAMGVQSAQRFQTPLLKKSERSAPVSHYRLSPVGKVSFADVSPSIGRTIFSRDLEQSFSPRCSGPCSSDSTNIRKQSCNMREYNDATKNTSKHDCIVRRDAAGSFIRSTRMLPLQNVCCSDEEYLPLPPRLKELEVLAQQLTDLSLTMKPGRDHLESSFPSLGVNGEYIPPEVRGSDERQWEIDCDSCCTGSSQEDLSNQSCKDCLNTERVSGNAGARDFVGMECMETGSDHQKEEEAHRGDSLAQRIKVFCCQLEELIHWLHKIAEVTDNWIPPKPDVESVKASLQSYLALKKDLASHQVLTESVLQDGERLLKSIASNSPVLQHTLRLIAKQSIELESNADCLYESILGALDALDAGLRKSCDVRQPAGQTEASKRLMSATL</sequence>
<dbReference type="SUPFAM" id="SSF46966">
    <property type="entry name" value="Spectrin repeat"/>
    <property type="match status" value="1"/>
</dbReference>
<dbReference type="GeneID" id="129330735"/>
<evidence type="ECO:0000256" key="4">
    <source>
        <dbReference type="ARBA" id="ARBA00023136"/>
    </source>
</evidence>
<evidence type="ECO:0000256" key="1">
    <source>
        <dbReference type="ARBA" id="ARBA00004308"/>
    </source>
</evidence>
<accession>A0AA97JGR1</accession>
<keyword evidence="3" id="KW-0677">Repeat</keyword>
<dbReference type="PANTHER" id="PTHR14514:SF2">
    <property type="entry name" value="A-KINASE ANCHOR PROTEIN 6"/>
    <property type="match status" value="1"/>
</dbReference>
<evidence type="ECO:0000256" key="5">
    <source>
        <dbReference type="SAM" id="MobiDB-lite"/>
    </source>
</evidence>
<evidence type="ECO:0000313" key="7">
    <source>
        <dbReference type="RefSeq" id="XP_054836921.1"/>
    </source>
</evidence>
<dbReference type="PANTHER" id="PTHR14514">
    <property type="entry name" value="PKA ANCHORING PROTEIN"/>
    <property type="match status" value="1"/>
</dbReference>
<evidence type="ECO:0000256" key="3">
    <source>
        <dbReference type="ARBA" id="ARBA00022737"/>
    </source>
</evidence>
<dbReference type="Proteomes" id="UP001190640">
    <property type="component" value="Chromosome 1"/>
</dbReference>
<keyword evidence="6" id="KW-1185">Reference proteome</keyword>
<dbReference type="CTD" id="23177"/>